<dbReference type="RefSeq" id="WP_085496413.1">
    <property type="nucleotide sequence ID" value="NZ_FXAO01000001.1"/>
</dbReference>
<dbReference type="Proteomes" id="UP000193420">
    <property type="component" value="Unassembled WGS sequence"/>
</dbReference>
<evidence type="ECO:0000259" key="6">
    <source>
        <dbReference type="Pfam" id="PF00884"/>
    </source>
</evidence>
<dbReference type="OrthoDB" id="816642at2"/>
<dbReference type="PANTHER" id="PTHR42693">
    <property type="entry name" value="ARYLSULFATASE FAMILY MEMBER"/>
    <property type="match status" value="1"/>
</dbReference>
<comment type="similarity">
    <text evidence="1">Belongs to the sulfatase family.</text>
</comment>
<protein>
    <submittedName>
        <fullName evidence="7">Sulfatase</fullName>
    </submittedName>
</protein>
<feature type="chain" id="PRO_5013005051" evidence="5">
    <location>
        <begin position="23"/>
        <end position="510"/>
    </location>
</feature>
<dbReference type="AlphaFoldDB" id="A0A1X7IIB8"/>
<feature type="domain" description="Sulfatase N-terminal" evidence="6">
    <location>
        <begin position="39"/>
        <end position="358"/>
    </location>
</feature>
<keyword evidence="2" id="KW-0479">Metal-binding</keyword>
<dbReference type="PROSITE" id="PS00523">
    <property type="entry name" value="SULFATASE_1"/>
    <property type="match status" value="1"/>
</dbReference>
<dbReference type="GO" id="GO:0046872">
    <property type="term" value="F:metal ion binding"/>
    <property type="evidence" value="ECO:0007669"/>
    <property type="project" value="UniProtKB-KW"/>
</dbReference>
<dbReference type="Gene3D" id="3.30.1120.10">
    <property type="match status" value="1"/>
</dbReference>
<dbReference type="STRING" id="188872.SAMN03080602_00843"/>
<dbReference type="EMBL" id="FXAO01000001">
    <property type="protein sequence ID" value="SMG14088.1"/>
    <property type="molecule type" value="Genomic_DNA"/>
</dbReference>
<gene>
    <name evidence="7" type="ORF">SAMN03080602_00843</name>
</gene>
<evidence type="ECO:0000256" key="5">
    <source>
        <dbReference type="SAM" id="SignalP"/>
    </source>
</evidence>
<organism evidence="7 8">
    <name type="scientific">Arenibacter troitsensis</name>
    <dbReference type="NCBI Taxonomy" id="188872"/>
    <lineage>
        <taxon>Bacteria</taxon>
        <taxon>Pseudomonadati</taxon>
        <taxon>Bacteroidota</taxon>
        <taxon>Flavobacteriia</taxon>
        <taxon>Flavobacteriales</taxon>
        <taxon>Flavobacteriaceae</taxon>
        <taxon>Arenibacter</taxon>
    </lineage>
</organism>
<reference evidence="8" key="1">
    <citation type="submission" date="2017-04" db="EMBL/GenBank/DDBJ databases">
        <authorList>
            <person name="Varghese N."/>
            <person name="Submissions S."/>
        </authorList>
    </citation>
    <scope>NUCLEOTIDE SEQUENCE [LARGE SCALE GENOMIC DNA]</scope>
    <source>
        <strain evidence="8">DSM 19835</strain>
    </source>
</reference>
<dbReference type="Gene3D" id="3.40.720.10">
    <property type="entry name" value="Alkaline Phosphatase, subunit A"/>
    <property type="match status" value="1"/>
</dbReference>
<dbReference type="Pfam" id="PF00884">
    <property type="entry name" value="Sulfatase"/>
    <property type="match status" value="1"/>
</dbReference>
<keyword evidence="5" id="KW-0732">Signal</keyword>
<dbReference type="InterPro" id="IPR017850">
    <property type="entry name" value="Alkaline_phosphatase_core_sf"/>
</dbReference>
<dbReference type="PANTHER" id="PTHR42693:SF53">
    <property type="entry name" value="ENDO-4-O-SULFATASE"/>
    <property type="match status" value="1"/>
</dbReference>
<sequence>MKKTTHILLFLLGITFCGVGCASKQSKTVKEESPQLPTNIILLMGDDHGWEETGYNHHPFVQTPVLDDMAKNGLVLDRFYSAHPTCSPTRGSIITGRHPNRYGTYTPGWSIRPEEISVAQLLKDAGYTTAHFGKWHLGPVKKESPTNPGAMGFDTWASHDNFFEMNPVLSRNGAPPIQILGEGSEVIIDETISFIDTAKEGRKPFFSVVWFGSPHEPYEALPEDLARYQELPDSLGNTYVQITSLKTGKQVKRPLDSVLSARYAEITAMDRAIGKLRSYLEKEGIKENTLIWYCGDNGIPASGLYNSQLKGLKGTIYEGGTKVPGIIEWPQEIKNGFISGLNAVTTDIFLTVCEVAGVAPPKRPMDGISLMPVIRGEARERSKPIQFWNFDTGHLDDKDPYISPELQEGTTPLAKISEGKFTRSFKNFHHPKIDERDYQGNRSILDNEYKLIMEDRSGKEVKALYNVHKDPGETKNLIEEYPDIALDLEKQMRVWQQSVLLSLTEKDYKK</sequence>
<dbReference type="InterPro" id="IPR024607">
    <property type="entry name" value="Sulfatase_CS"/>
</dbReference>
<keyword evidence="3" id="KW-0378">Hydrolase</keyword>
<name>A0A1X7IIB8_9FLAO</name>
<dbReference type="InterPro" id="IPR050738">
    <property type="entry name" value="Sulfatase"/>
</dbReference>
<evidence type="ECO:0000313" key="7">
    <source>
        <dbReference type="EMBL" id="SMG14088.1"/>
    </source>
</evidence>
<proteinExistence type="inferred from homology"/>
<evidence type="ECO:0000256" key="4">
    <source>
        <dbReference type="ARBA" id="ARBA00022837"/>
    </source>
</evidence>
<dbReference type="InterPro" id="IPR000917">
    <property type="entry name" value="Sulfatase_N"/>
</dbReference>
<evidence type="ECO:0000256" key="1">
    <source>
        <dbReference type="ARBA" id="ARBA00008779"/>
    </source>
</evidence>
<keyword evidence="8" id="KW-1185">Reference proteome</keyword>
<dbReference type="GO" id="GO:0004065">
    <property type="term" value="F:arylsulfatase activity"/>
    <property type="evidence" value="ECO:0007669"/>
    <property type="project" value="TreeGrafter"/>
</dbReference>
<keyword evidence="4" id="KW-0106">Calcium</keyword>
<evidence type="ECO:0000256" key="3">
    <source>
        <dbReference type="ARBA" id="ARBA00022801"/>
    </source>
</evidence>
<accession>A0A1X7IIB8</accession>
<evidence type="ECO:0000256" key="2">
    <source>
        <dbReference type="ARBA" id="ARBA00022723"/>
    </source>
</evidence>
<feature type="signal peptide" evidence="5">
    <location>
        <begin position="1"/>
        <end position="22"/>
    </location>
</feature>
<evidence type="ECO:0000313" key="8">
    <source>
        <dbReference type="Proteomes" id="UP000193420"/>
    </source>
</evidence>
<dbReference type="SUPFAM" id="SSF53649">
    <property type="entry name" value="Alkaline phosphatase-like"/>
    <property type="match status" value="1"/>
</dbReference>